<dbReference type="KEGG" id="amr:AM1_3090"/>
<dbReference type="InterPro" id="IPR003772">
    <property type="entry name" value="YceD"/>
</dbReference>
<dbReference type="AlphaFoldDB" id="B0CDL7"/>
<organism evidence="1 2">
    <name type="scientific">Acaryochloris marina (strain MBIC 11017)</name>
    <dbReference type="NCBI Taxonomy" id="329726"/>
    <lineage>
        <taxon>Bacteria</taxon>
        <taxon>Bacillati</taxon>
        <taxon>Cyanobacteriota</taxon>
        <taxon>Cyanophyceae</taxon>
        <taxon>Acaryochloridales</taxon>
        <taxon>Acaryochloridaceae</taxon>
        <taxon>Acaryochloris</taxon>
    </lineage>
</organism>
<dbReference type="OrthoDB" id="9786554at2"/>
<keyword evidence="2" id="KW-1185">Reference proteome</keyword>
<dbReference type="Proteomes" id="UP000000268">
    <property type="component" value="Chromosome"/>
</dbReference>
<dbReference type="STRING" id="329726.AM1_3090"/>
<name>B0CDL7_ACAM1</name>
<dbReference type="eggNOG" id="COG1399">
    <property type="taxonomic scope" value="Bacteria"/>
</dbReference>
<gene>
    <name evidence="1" type="ordered locus">AM1_3090</name>
</gene>
<reference evidence="1 2" key="1">
    <citation type="journal article" date="2008" name="Proc. Natl. Acad. Sci. U.S.A.">
        <title>Niche adaptation and genome expansion in the chlorophyll d-producing cyanobacterium Acaryochloris marina.</title>
        <authorList>
            <person name="Swingley W.D."/>
            <person name="Chen M."/>
            <person name="Cheung P.C."/>
            <person name="Conrad A.L."/>
            <person name="Dejesa L.C."/>
            <person name="Hao J."/>
            <person name="Honchak B.M."/>
            <person name="Karbach L.E."/>
            <person name="Kurdoglu A."/>
            <person name="Lahiri S."/>
            <person name="Mastrian S.D."/>
            <person name="Miyashita H."/>
            <person name="Page L."/>
            <person name="Ramakrishna P."/>
            <person name="Satoh S."/>
            <person name="Sattley W.M."/>
            <person name="Shimada Y."/>
            <person name="Taylor H.L."/>
            <person name="Tomo T."/>
            <person name="Tsuchiya T."/>
            <person name="Wang Z.T."/>
            <person name="Raymond J."/>
            <person name="Mimuro M."/>
            <person name="Blankenship R.E."/>
            <person name="Touchman J.W."/>
        </authorList>
    </citation>
    <scope>NUCLEOTIDE SEQUENCE [LARGE SCALE GENOMIC DNA]</scope>
    <source>
        <strain evidence="2">MBIC 11017</strain>
    </source>
</reference>
<proteinExistence type="predicted"/>
<evidence type="ECO:0008006" key="3">
    <source>
        <dbReference type="Google" id="ProtNLM"/>
    </source>
</evidence>
<protein>
    <recommendedName>
        <fullName evidence="3">DUF177 domain-containing protein</fullName>
    </recommendedName>
</protein>
<dbReference type="RefSeq" id="WP_012163516.1">
    <property type="nucleotide sequence ID" value="NC_009925.1"/>
</dbReference>
<evidence type="ECO:0000313" key="1">
    <source>
        <dbReference type="EMBL" id="ABW28086.1"/>
    </source>
</evidence>
<dbReference type="EMBL" id="CP000828">
    <property type="protein sequence ID" value="ABW28086.1"/>
    <property type="molecule type" value="Genomic_DNA"/>
</dbReference>
<dbReference type="Pfam" id="PF02620">
    <property type="entry name" value="YceD"/>
    <property type="match status" value="1"/>
</dbReference>
<sequence length="167" mass="19017">MDKVYIPDIENAPKQTLVLDVDEFLTELSSLTAVQGQVTLMHQGNYLQVSSQAKTIVTLNCDRCLQQYNHRLTVDASEMIWLSADVPADEPGLEIEVTLDDPVETLSPRGYFSPEDWLYQQLSLQLPHRQLCDQNCEGLLKEAEKIEQPVDRRWAALESLKEQMQGN</sequence>
<evidence type="ECO:0000313" key="2">
    <source>
        <dbReference type="Proteomes" id="UP000000268"/>
    </source>
</evidence>
<accession>B0CDL7</accession>
<dbReference type="HOGENOM" id="CLU_135680_0_0_3"/>